<accession>A0ABS5IVV6</accession>
<keyword evidence="4 5" id="KW-0472">Membrane</keyword>
<gene>
    <name evidence="7" type="ORF">KE626_07230</name>
</gene>
<evidence type="ECO:0000256" key="3">
    <source>
        <dbReference type="ARBA" id="ARBA00022989"/>
    </source>
</evidence>
<protein>
    <recommendedName>
        <fullName evidence="6">Methylamine utilisation protein MauE domain-containing protein</fullName>
    </recommendedName>
</protein>
<keyword evidence="2 5" id="KW-0812">Transmembrane</keyword>
<evidence type="ECO:0000259" key="6">
    <source>
        <dbReference type="Pfam" id="PF07291"/>
    </source>
</evidence>
<feature type="transmembrane region" description="Helical" evidence="5">
    <location>
        <begin position="141"/>
        <end position="159"/>
    </location>
</feature>
<comment type="caution">
    <text evidence="7">The sequence shown here is derived from an EMBL/GenBank/DDBJ whole genome shotgun (WGS) entry which is preliminary data.</text>
</comment>
<dbReference type="RefSeq" id="WP_211972209.1">
    <property type="nucleotide sequence ID" value="NZ_JAGTXB010000003.1"/>
</dbReference>
<evidence type="ECO:0000256" key="1">
    <source>
        <dbReference type="ARBA" id="ARBA00004141"/>
    </source>
</evidence>
<reference evidence="7 8" key="1">
    <citation type="submission" date="2021-04" db="EMBL/GenBank/DDBJ databases">
        <title>Chitinophaga sp. nov., isolated from the rhizosphere soil.</title>
        <authorList>
            <person name="He S."/>
        </authorList>
    </citation>
    <scope>NUCLEOTIDE SEQUENCE [LARGE SCALE GENOMIC DNA]</scope>
    <source>
        <strain evidence="7 8">2R12</strain>
    </source>
</reference>
<feature type="transmembrane region" description="Helical" evidence="5">
    <location>
        <begin position="32"/>
        <end position="49"/>
    </location>
</feature>
<dbReference type="Pfam" id="PF07291">
    <property type="entry name" value="MauE"/>
    <property type="match status" value="1"/>
</dbReference>
<feature type="transmembrane region" description="Helical" evidence="5">
    <location>
        <begin position="69"/>
        <end position="94"/>
    </location>
</feature>
<evidence type="ECO:0000313" key="7">
    <source>
        <dbReference type="EMBL" id="MBS0027097.1"/>
    </source>
</evidence>
<sequence length="176" mass="19556">MKYIGKDRPYQESLCHMRLNSKQPLPGIRTKGYIAQAASGLLICLFLYTGLDKMYNHSRFMDALEKSYLLADVAGVVTWSLPVIEILIAVALFVPSLRMRGFKYAIVLLSVFTFYLCYMMVVSPKLPCMCAGVLEGLSWKSHIAFNIVMIVLAILGMMATGKCLDDGSRAPPMTKG</sequence>
<evidence type="ECO:0000256" key="2">
    <source>
        <dbReference type="ARBA" id="ARBA00022692"/>
    </source>
</evidence>
<organism evidence="7 8">
    <name type="scientific">Chitinophaga hostae</name>
    <dbReference type="NCBI Taxonomy" id="2831022"/>
    <lineage>
        <taxon>Bacteria</taxon>
        <taxon>Pseudomonadati</taxon>
        <taxon>Bacteroidota</taxon>
        <taxon>Chitinophagia</taxon>
        <taxon>Chitinophagales</taxon>
        <taxon>Chitinophagaceae</taxon>
        <taxon>Chitinophaga</taxon>
    </lineage>
</organism>
<evidence type="ECO:0000313" key="8">
    <source>
        <dbReference type="Proteomes" id="UP000676386"/>
    </source>
</evidence>
<evidence type="ECO:0000256" key="4">
    <source>
        <dbReference type="ARBA" id="ARBA00023136"/>
    </source>
</evidence>
<dbReference type="InterPro" id="IPR009908">
    <property type="entry name" value="Methylamine_util_MauE"/>
</dbReference>
<feature type="transmembrane region" description="Helical" evidence="5">
    <location>
        <begin position="101"/>
        <end position="121"/>
    </location>
</feature>
<dbReference type="EMBL" id="JAGTXB010000003">
    <property type="protein sequence ID" value="MBS0027097.1"/>
    <property type="molecule type" value="Genomic_DNA"/>
</dbReference>
<keyword evidence="8" id="KW-1185">Reference proteome</keyword>
<comment type="subcellular location">
    <subcellularLocation>
        <location evidence="1">Membrane</location>
        <topology evidence="1">Multi-pass membrane protein</topology>
    </subcellularLocation>
</comment>
<proteinExistence type="predicted"/>
<name>A0ABS5IVV6_9BACT</name>
<evidence type="ECO:0000256" key="5">
    <source>
        <dbReference type="SAM" id="Phobius"/>
    </source>
</evidence>
<dbReference type="Proteomes" id="UP000676386">
    <property type="component" value="Unassembled WGS sequence"/>
</dbReference>
<keyword evidence="3 5" id="KW-1133">Transmembrane helix</keyword>
<feature type="domain" description="Methylamine utilisation protein MauE" evidence="6">
    <location>
        <begin position="33"/>
        <end position="158"/>
    </location>
</feature>